<protein>
    <submittedName>
        <fullName evidence="1">Uncharacterized protein</fullName>
    </submittedName>
</protein>
<evidence type="ECO:0000313" key="1">
    <source>
        <dbReference type="EMBL" id="PIA42236.1"/>
    </source>
</evidence>
<name>A0A2G5DFE0_AQUCA</name>
<dbReference type="Proteomes" id="UP000230069">
    <property type="component" value="Unassembled WGS sequence"/>
</dbReference>
<evidence type="ECO:0000313" key="2">
    <source>
        <dbReference type="Proteomes" id="UP000230069"/>
    </source>
</evidence>
<gene>
    <name evidence="1" type="ORF">AQUCO_02000002v1</name>
</gene>
<dbReference type="InParanoid" id="A0A2G5DFE0"/>
<dbReference type="EMBL" id="KZ305037">
    <property type="protein sequence ID" value="PIA42236.1"/>
    <property type="molecule type" value="Genomic_DNA"/>
</dbReference>
<accession>A0A2G5DFE0</accession>
<keyword evidence="2" id="KW-1185">Reference proteome</keyword>
<proteinExistence type="predicted"/>
<reference evidence="1 2" key="1">
    <citation type="submission" date="2017-09" db="EMBL/GenBank/DDBJ databases">
        <title>WGS assembly of Aquilegia coerulea Goldsmith.</title>
        <authorList>
            <person name="Hodges S."/>
            <person name="Kramer E."/>
            <person name="Nordborg M."/>
            <person name="Tomkins J."/>
            <person name="Borevitz J."/>
            <person name="Derieg N."/>
            <person name="Yan J."/>
            <person name="Mihaltcheva S."/>
            <person name="Hayes R.D."/>
            <person name="Rokhsar D."/>
        </authorList>
    </citation>
    <scope>NUCLEOTIDE SEQUENCE [LARGE SCALE GENOMIC DNA]</scope>
    <source>
        <strain evidence="2">cv. Goldsmith</strain>
    </source>
</reference>
<sequence>MERLFLEYSNRSGGLYHTMLVLAIISARQHQETISISRKFDPDLPKHNNLLRCYLTREDYNYQAEKAREVEVQGFYNVNVRSAI</sequence>
<dbReference type="AlphaFoldDB" id="A0A2G5DFE0"/>
<organism evidence="1 2">
    <name type="scientific">Aquilegia coerulea</name>
    <name type="common">Rocky mountain columbine</name>
    <dbReference type="NCBI Taxonomy" id="218851"/>
    <lineage>
        <taxon>Eukaryota</taxon>
        <taxon>Viridiplantae</taxon>
        <taxon>Streptophyta</taxon>
        <taxon>Embryophyta</taxon>
        <taxon>Tracheophyta</taxon>
        <taxon>Spermatophyta</taxon>
        <taxon>Magnoliopsida</taxon>
        <taxon>Ranunculales</taxon>
        <taxon>Ranunculaceae</taxon>
        <taxon>Thalictroideae</taxon>
        <taxon>Aquilegia</taxon>
    </lineage>
</organism>